<gene>
    <name evidence="2" type="ORF">BN946_scf184382.g1</name>
</gene>
<feature type="region of interest" description="Disordered" evidence="1">
    <location>
        <begin position="34"/>
        <end position="94"/>
    </location>
</feature>
<feature type="compositionally biased region" description="Pro residues" evidence="1">
    <location>
        <begin position="66"/>
        <end position="85"/>
    </location>
</feature>
<proteinExistence type="predicted"/>
<accession>A0A060S8M9</accession>
<evidence type="ECO:0000313" key="2">
    <source>
        <dbReference type="EMBL" id="CDO68644.1"/>
    </source>
</evidence>
<dbReference type="HOGENOM" id="CLU_2387273_0_0_1"/>
<keyword evidence="3" id="KW-1185">Reference proteome</keyword>
<dbReference type="EMBL" id="CCBP010000022">
    <property type="protein sequence ID" value="CDO68644.1"/>
    <property type="molecule type" value="Genomic_DNA"/>
</dbReference>
<sequence length="94" mass="10543">MIASSTPPKPPYAKSPPLRLHNTLLVHVHQPVHLHNHPLHPNSTPPRLRHIPPTKIAFHPHLNLPPNNPAQPPQHPTNALPPPHQPNVQRTPIR</sequence>
<evidence type="ECO:0000256" key="1">
    <source>
        <dbReference type="SAM" id="MobiDB-lite"/>
    </source>
</evidence>
<dbReference type="Proteomes" id="UP000029665">
    <property type="component" value="Unassembled WGS sequence"/>
</dbReference>
<evidence type="ECO:0000313" key="3">
    <source>
        <dbReference type="Proteomes" id="UP000029665"/>
    </source>
</evidence>
<comment type="caution">
    <text evidence="2">The sequence shown here is derived from an EMBL/GenBank/DDBJ whole genome shotgun (WGS) entry which is preliminary data.</text>
</comment>
<dbReference type="AlphaFoldDB" id="A0A060S8M9"/>
<organism evidence="2 3">
    <name type="scientific">Pycnoporus cinnabarinus</name>
    <name type="common">Cinnabar-red polypore</name>
    <name type="synonym">Trametes cinnabarina</name>
    <dbReference type="NCBI Taxonomy" id="5643"/>
    <lineage>
        <taxon>Eukaryota</taxon>
        <taxon>Fungi</taxon>
        <taxon>Dikarya</taxon>
        <taxon>Basidiomycota</taxon>
        <taxon>Agaricomycotina</taxon>
        <taxon>Agaricomycetes</taxon>
        <taxon>Polyporales</taxon>
        <taxon>Polyporaceae</taxon>
        <taxon>Trametes</taxon>
    </lineage>
</organism>
<name>A0A060S8M9_PYCCI</name>
<reference evidence="2" key="1">
    <citation type="submission" date="2014-01" db="EMBL/GenBank/DDBJ databases">
        <title>The genome of the white-rot fungus Pycnoporus cinnabarinus: a basidiomycete model with a versatile arsenal for lignocellulosic biomass breakdown.</title>
        <authorList>
            <person name="Levasseur A."/>
            <person name="Lomascolo A."/>
            <person name="Ruiz-Duenas F.J."/>
            <person name="Uzan E."/>
            <person name="Piumi F."/>
            <person name="Kues U."/>
            <person name="Ram A.F.J."/>
            <person name="Murat C."/>
            <person name="Haon M."/>
            <person name="Benoit I."/>
            <person name="Arfi Y."/>
            <person name="Chevret D."/>
            <person name="Drula E."/>
            <person name="Kwon M.J."/>
            <person name="Gouret P."/>
            <person name="Lesage-Meessen L."/>
            <person name="Lombard V."/>
            <person name="Mariette J."/>
            <person name="Noirot C."/>
            <person name="Park J."/>
            <person name="Patyshakuliyeva A."/>
            <person name="Wieneger R.A.B."/>
            <person name="Wosten H.A.B."/>
            <person name="Martin F."/>
            <person name="Coutinho P.M."/>
            <person name="de Vries R."/>
            <person name="Martinez A.T."/>
            <person name="Klopp C."/>
            <person name="Pontarotti P."/>
            <person name="Henrissat B."/>
            <person name="Record E."/>
        </authorList>
    </citation>
    <scope>NUCLEOTIDE SEQUENCE [LARGE SCALE GENOMIC DNA]</scope>
    <source>
        <strain evidence="2">BRFM137</strain>
    </source>
</reference>
<protein>
    <submittedName>
        <fullName evidence="2">Uncharacterized protein</fullName>
    </submittedName>
</protein>